<dbReference type="SUPFAM" id="SSF48452">
    <property type="entry name" value="TPR-like"/>
    <property type="match status" value="1"/>
</dbReference>
<name>A0ABQ6MDW1_9STRA</name>
<dbReference type="Proteomes" id="UP001165060">
    <property type="component" value="Unassembled WGS sequence"/>
</dbReference>
<evidence type="ECO:0000313" key="3">
    <source>
        <dbReference type="EMBL" id="GMI24286.1"/>
    </source>
</evidence>
<accession>A0ABQ6MDW1</accession>
<sequence>MWHLSQIFSLALLIPAASFIILPPASPVPPVSRSLLMTSPPPPFSPRSSLLHSSFSSLLHSSFSEPQRDNIGEAREMLTKLIAQTEAPPAPTSSPERRPRSSVARLRAQKEAALLMALGSNQPNAVERLWEFWFNECGRANEKKLRDAELLAQSRNTWAQAEDQFRDLCQNNPNWVEPRNRLATLLFLKGQVEDSRVLCEDVLRKKPWHFGALAGIVLCNRSLRNLEAADRWKARGMPRAPRDRAEWAMAHVKAIKLGA</sequence>
<evidence type="ECO:0000256" key="2">
    <source>
        <dbReference type="SAM" id="SignalP"/>
    </source>
</evidence>
<keyword evidence="4" id="KW-1185">Reference proteome</keyword>
<feature type="chain" id="PRO_5047125922" evidence="2">
    <location>
        <begin position="19"/>
        <end position="259"/>
    </location>
</feature>
<proteinExistence type="predicted"/>
<feature type="region of interest" description="Disordered" evidence="1">
    <location>
        <begin position="84"/>
        <end position="104"/>
    </location>
</feature>
<evidence type="ECO:0000256" key="1">
    <source>
        <dbReference type="SAM" id="MobiDB-lite"/>
    </source>
</evidence>
<comment type="caution">
    <text evidence="3">The sequence shown here is derived from an EMBL/GenBank/DDBJ whole genome shotgun (WGS) entry which is preliminary data.</text>
</comment>
<organism evidence="3 4">
    <name type="scientific">Tetraparma gracilis</name>
    <dbReference type="NCBI Taxonomy" id="2962635"/>
    <lineage>
        <taxon>Eukaryota</taxon>
        <taxon>Sar</taxon>
        <taxon>Stramenopiles</taxon>
        <taxon>Ochrophyta</taxon>
        <taxon>Bolidophyceae</taxon>
        <taxon>Parmales</taxon>
        <taxon>Triparmaceae</taxon>
        <taxon>Tetraparma</taxon>
    </lineage>
</organism>
<gene>
    <name evidence="3" type="ORF">TeGR_g9379</name>
</gene>
<keyword evidence="2" id="KW-0732">Signal</keyword>
<dbReference type="EMBL" id="BRYB01002706">
    <property type="protein sequence ID" value="GMI24286.1"/>
    <property type="molecule type" value="Genomic_DNA"/>
</dbReference>
<dbReference type="Gene3D" id="1.25.40.10">
    <property type="entry name" value="Tetratricopeptide repeat domain"/>
    <property type="match status" value="1"/>
</dbReference>
<reference evidence="3 4" key="1">
    <citation type="journal article" date="2023" name="Commun. Biol.">
        <title>Genome analysis of Parmales, the sister group of diatoms, reveals the evolutionary specialization of diatoms from phago-mixotrophs to photoautotrophs.</title>
        <authorList>
            <person name="Ban H."/>
            <person name="Sato S."/>
            <person name="Yoshikawa S."/>
            <person name="Yamada K."/>
            <person name="Nakamura Y."/>
            <person name="Ichinomiya M."/>
            <person name="Sato N."/>
            <person name="Blanc-Mathieu R."/>
            <person name="Endo H."/>
            <person name="Kuwata A."/>
            <person name="Ogata H."/>
        </authorList>
    </citation>
    <scope>NUCLEOTIDE SEQUENCE [LARGE SCALE GENOMIC DNA]</scope>
</reference>
<evidence type="ECO:0000313" key="4">
    <source>
        <dbReference type="Proteomes" id="UP001165060"/>
    </source>
</evidence>
<dbReference type="InterPro" id="IPR011990">
    <property type="entry name" value="TPR-like_helical_dom_sf"/>
</dbReference>
<protein>
    <submittedName>
        <fullName evidence="3">Uncharacterized protein</fullName>
    </submittedName>
</protein>
<feature type="signal peptide" evidence="2">
    <location>
        <begin position="1"/>
        <end position="18"/>
    </location>
</feature>